<feature type="transmembrane region" description="Helical" evidence="9">
    <location>
        <begin position="243"/>
        <end position="260"/>
    </location>
</feature>
<dbReference type="InterPro" id="IPR052157">
    <property type="entry name" value="BCAA_transport_permease"/>
</dbReference>
<keyword evidence="4 9" id="KW-0812">Transmembrane</keyword>
<dbReference type="Pfam" id="PF02653">
    <property type="entry name" value="BPD_transp_2"/>
    <property type="match status" value="1"/>
</dbReference>
<evidence type="ECO:0000313" key="11">
    <source>
        <dbReference type="Proteomes" id="UP000807825"/>
    </source>
</evidence>
<dbReference type="GO" id="GO:0005886">
    <property type="term" value="C:plasma membrane"/>
    <property type="evidence" value="ECO:0007669"/>
    <property type="project" value="UniProtKB-SubCell"/>
</dbReference>
<dbReference type="GO" id="GO:0022857">
    <property type="term" value="F:transmembrane transporter activity"/>
    <property type="evidence" value="ECO:0007669"/>
    <property type="project" value="InterPro"/>
</dbReference>
<comment type="similarity">
    <text evidence="8">Belongs to the binding-protein-dependent transport system permease family. LivHM subfamily.</text>
</comment>
<proteinExistence type="inferred from homology"/>
<feature type="transmembrane region" description="Helical" evidence="9">
    <location>
        <begin position="98"/>
        <end position="119"/>
    </location>
</feature>
<dbReference type="CDD" id="cd06582">
    <property type="entry name" value="TM_PBP1_LivH_like"/>
    <property type="match status" value="1"/>
</dbReference>
<accession>A0A9D6UZ24</accession>
<dbReference type="EMBL" id="JACRDE010000064">
    <property type="protein sequence ID" value="MBI5248312.1"/>
    <property type="molecule type" value="Genomic_DNA"/>
</dbReference>
<keyword evidence="6 9" id="KW-1133">Transmembrane helix</keyword>
<gene>
    <name evidence="10" type="ORF">HY912_02355</name>
</gene>
<name>A0A9D6UZ24_9BACT</name>
<dbReference type="GO" id="GO:0006865">
    <property type="term" value="P:amino acid transport"/>
    <property type="evidence" value="ECO:0007669"/>
    <property type="project" value="UniProtKB-KW"/>
</dbReference>
<dbReference type="Proteomes" id="UP000807825">
    <property type="component" value="Unassembled WGS sequence"/>
</dbReference>
<evidence type="ECO:0000313" key="10">
    <source>
        <dbReference type="EMBL" id="MBI5248312.1"/>
    </source>
</evidence>
<feature type="transmembrane region" description="Helical" evidence="9">
    <location>
        <begin position="272"/>
        <end position="288"/>
    </location>
</feature>
<feature type="transmembrane region" description="Helical" evidence="9">
    <location>
        <begin position="216"/>
        <end position="236"/>
    </location>
</feature>
<dbReference type="PANTHER" id="PTHR11795">
    <property type="entry name" value="BRANCHED-CHAIN AMINO ACID TRANSPORT SYSTEM PERMEASE PROTEIN LIVH"/>
    <property type="match status" value="1"/>
</dbReference>
<keyword evidence="7 9" id="KW-0472">Membrane</keyword>
<feature type="transmembrane region" description="Helical" evidence="9">
    <location>
        <begin position="40"/>
        <end position="58"/>
    </location>
</feature>
<evidence type="ECO:0000256" key="8">
    <source>
        <dbReference type="ARBA" id="ARBA00037998"/>
    </source>
</evidence>
<feature type="transmembrane region" description="Helical" evidence="9">
    <location>
        <begin position="139"/>
        <end position="162"/>
    </location>
</feature>
<keyword evidence="5" id="KW-0029">Amino-acid transport</keyword>
<feature type="transmembrane region" description="Helical" evidence="9">
    <location>
        <begin position="64"/>
        <end position="86"/>
    </location>
</feature>
<comment type="caution">
    <text evidence="10">The sequence shown here is derived from an EMBL/GenBank/DDBJ whole genome shotgun (WGS) entry which is preliminary data.</text>
</comment>
<evidence type="ECO:0000256" key="7">
    <source>
        <dbReference type="ARBA" id="ARBA00023136"/>
    </source>
</evidence>
<organism evidence="10 11">
    <name type="scientific">Desulfomonile tiedjei</name>
    <dbReference type="NCBI Taxonomy" id="2358"/>
    <lineage>
        <taxon>Bacteria</taxon>
        <taxon>Pseudomonadati</taxon>
        <taxon>Thermodesulfobacteriota</taxon>
        <taxon>Desulfomonilia</taxon>
        <taxon>Desulfomonilales</taxon>
        <taxon>Desulfomonilaceae</taxon>
        <taxon>Desulfomonile</taxon>
    </lineage>
</organism>
<evidence type="ECO:0000256" key="3">
    <source>
        <dbReference type="ARBA" id="ARBA00022475"/>
    </source>
</evidence>
<sequence length="296" mass="31856">MSENLLYVAQLTVSGLAVGSLYALAALGFVLIYKATDIMNFAHGEAMMVGAFVCYMLVGLNIPFLWAVFISAVLTMVLGLVTERLVLRPMIGEPQFAVVMVTIGLSIFLRSISGIIFGHDNKVFPSPFSQMAINFKGLVLSHTHLWAMLVSGCMMILFFLFFKYSRSGLAMRGVANDQDTAMLMGISVKRIFALSWGLSFAIGAVAGIFLANVMVLNIGLSLVAIKAFPAVVLGGLESIPGAIIGGLIIGVLETLVGGYLDQTLPGVKDLTAFIVLFLVLMIRPYGLFGKEEIERV</sequence>
<comment type="subcellular location">
    <subcellularLocation>
        <location evidence="1">Cell membrane</location>
        <topology evidence="1">Multi-pass membrane protein</topology>
    </subcellularLocation>
</comment>
<feature type="transmembrane region" description="Helical" evidence="9">
    <location>
        <begin position="6"/>
        <end position="33"/>
    </location>
</feature>
<evidence type="ECO:0000256" key="9">
    <source>
        <dbReference type="SAM" id="Phobius"/>
    </source>
</evidence>
<evidence type="ECO:0000256" key="1">
    <source>
        <dbReference type="ARBA" id="ARBA00004651"/>
    </source>
</evidence>
<dbReference type="AlphaFoldDB" id="A0A9D6UZ24"/>
<keyword evidence="2" id="KW-0813">Transport</keyword>
<dbReference type="InterPro" id="IPR001851">
    <property type="entry name" value="ABC_transp_permease"/>
</dbReference>
<protein>
    <submittedName>
        <fullName evidence="10">Branched-chain amino acid ABC transporter permease</fullName>
    </submittedName>
</protein>
<reference evidence="10" key="1">
    <citation type="submission" date="2020-07" db="EMBL/GenBank/DDBJ databases">
        <title>Huge and variable diversity of episymbiotic CPR bacteria and DPANN archaea in groundwater ecosystems.</title>
        <authorList>
            <person name="He C.Y."/>
            <person name="Keren R."/>
            <person name="Whittaker M."/>
            <person name="Farag I.F."/>
            <person name="Doudna J."/>
            <person name="Cate J.H.D."/>
            <person name="Banfield J.F."/>
        </authorList>
    </citation>
    <scope>NUCLEOTIDE SEQUENCE</scope>
    <source>
        <strain evidence="10">NC_groundwater_1664_Pr3_B-0.1um_52_9</strain>
    </source>
</reference>
<evidence type="ECO:0000256" key="4">
    <source>
        <dbReference type="ARBA" id="ARBA00022692"/>
    </source>
</evidence>
<evidence type="ECO:0000256" key="6">
    <source>
        <dbReference type="ARBA" id="ARBA00022989"/>
    </source>
</evidence>
<feature type="transmembrane region" description="Helical" evidence="9">
    <location>
        <begin position="191"/>
        <end position="210"/>
    </location>
</feature>
<dbReference type="PANTHER" id="PTHR11795:SF451">
    <property type="entry name" value="ABC TRANSPORTER PERMEASE PROTEIN"/>
    <property type="match status" value="1"/>
</dbReference>
<evidence type="ECO:0000256" key="2">
    <source>
        <dbReference type="ARBA" id="ARBA00022448"/>
    </source>
</evidence>
<keyword evidence="3" id="KW-1003">Cell membrane</keyword>
<evidence type="ECO:0000256" key="5">
    <source>
        <dbReference type="ARBA" id="ARBA00022970"/>
    </source>
</evidence>